<dbReference type="EMBL" id="JBCITK010000001">
    <property type="protein sequence ID" value="MEN0641840.1"/>
    <property type="molecule type" value="Genomic_DNA"/>
</dbReference>
<organism evidence="2 3">
    <name type="scientific">Alkalicoccobacillus gibsonii</name>
    <dbReference type="NCBI Taxonomy" id="79881"/>
    <lineage>
        <taxon>Bacteria</taxon>
        <taxon>Bacillati</taxon>
        <taxon>Bacillota</taxon>
        <taxon>Bacilli</taxon>
        <taxon>Bacillales</taxon>
        <taxon>Bacillaceae</taxon>
        <taxon>Alkalicoccobacillus</taxon>
    </lineage>
</organism>
<evidence type="ECO:0000313" key="3">
    <source>
        <dbReference type="Proteomes" id="UP001418796"/>
    </source>
</evidence>
<gene>
    <name evidence="2" type="ORF">MKY91_01510</name>
</gene>
<dbReference type="Proteomes" id="UP001418796">
    <property type="component" value="Unassembled WGS sequence"/>
</dbReference>
<dbReference type="RefSeq" id="WP_343129022.1">
    <property type="nucleotide sequence ID" value="NZ_JBCITK010000001.1"/>
</dbReference>
<keyword evidence="1" id="KW-0812">Transmembrane</keyword>
<proteinExistence type="predicted"/>
<keyword evidence="1" id="KW-0472">Membrane</keyword>
<name>A0ABU9VD59_9BACI</name>
<accession>A0ABU9VD59</accession>
<comment type="caution">
    <text evidence="2">The sequence shown here is derived from an EMBL/GenBank/DDBJ whole genome shotgun (WGS) entry which is preliminary data.</text>
</comment>
<feature type="transmembrane region" description="Helical" evidence="1">
    <location>
        <begin position="40"/>
        <end position="58"/>
    </location>
</feature>
<keyword evidence="3" id="KW-1185">Reference proteome</keyword>
<sequence length="70" mass="8016">MRWFILGLLFYFLAQGFLRWLGVPFGSGDLLRGVIGEPTPIKSAIVILVGVLIFYLTYRSIRHKMRENAS</sequence>
<protein>
    <submittedName>
        <fullName evidence="2">Uncharacterized protein</fullName>
    </submittedName>
</protein>
<keyword evidence="1" id="KW-1133">Transmembrane helix</keyword>
<reference evidence="2 3" key="1">
    <citation type="submission" date="2024-03" db="EMBL/GenBank/DDBJ databases">
        <title>Bacilli Hybrid Assemblies.</title>
        <authorList>
            <person name="Kovac J."/>
        </authorList>
    </citation>
    <scope>NUCLEOTIDE SEQUENCE [LARGE SCALE GENOMIC DNA]</scope>
    <source>
        <strain evidence="2 3">FSL R7-0666</strain>
    </source>
</reference>
<evidence type="ECO:0000313" key="2">
    <source>
        <dbReference type="EMBL" id="MEN0641840.1"/>
    </source>
</evidence>
<evidence type="ECO:0000256" key="1">
    <source>
        <dbReference type="SAM" id="Phobius"/>
    </source>
</evidence>